<dbReference type="SMART" id="SM00091">
    <property type="entry name" value="PAS"/>
    <property type="match status" value="1"/>
</dbReference>
<evidence type="ECO:0000256" key="1">
    <source>
        <dbReference type="ARBA" id="ARBA00001946"/>
    </source>
</evidence>
<dbReference type="InterPro" id="IPR000700">
    <property type="entry name" value="PAS-assoc_C"/>
</dbReference>
<dbReference type="Gene3D" id="3.30.450.20">
    <property type="entry name" value="PAS domain"/>
    <property type="match status" value="1"/>
</dbReference>
<dbReference type="InterPro" id="IPR052155">
    <property type="entry name" value="Biofilm_reg_signaling"/>
</dbReference>
<feature type="domain" description="GGDEF" evidence="4">
    <location>
        <begin position="288"/>
        <end position="425"/>
    </location>
</feature>
<dbReference type="CDD" id="cd00130">
    <property type="entry name" value="PAS"/>
    <property type="match status" value="1"/>
</dbReference>
<dbReference type="NCBIfam" id="TIGR00254">
    <property type="entry name" value="GGDEF"/>
    <property type="match status" value="1"/>
</dbReference>
<gene>
    <name evidence="5" type="ORF">CWI71_00685</name>
</gene>
<accession>A0A432YQG5</accession>
<dbReference type="Proteomes" id="UP000288259">
    <property type="component" value="Unassembled WGS sequence"/>
</dbReference>
<proteinExistence type="predicted"/>
<dbReference type="GO" id="GO:0003824">
    <property type="term" value="F:catalytic activity"/>
    <property type="evidence" value="ECO:0007669"/>
    <property type="project" value="UniProtKB-ARBA"/>
</dbReference>
<feature type="domain" description="PAS" evidence="2">
    <location>
        <begin position="130"/>
        <end position="200"/>
    </location>
</feature>
<dbReference type="EMBL" id="PIPY01000001">
    <property type="protein sequence ID" value="RUO63615.1"/>
    <property type="molecule type" value="Genomic_DNA"/>
</dbReference>
<dbReference type="PROSITE" id="PS50113">
    <property type="entry name" value="PAC"/>
    <property type="match status" value="1"/>
</dbReference>
<dbReference type="RefSeq" id="WP_126753323.1">
    <property type="nucleotide sequence ID" value="NZ_PIPY01000001.1"/>
</dbReference>
<dbReference type="Pfam" id="PF08447">
    <property type="entry name" value="PAS_3"/>
    <property type="match status" value="1"/>
</dbReference>
<dbReference type="PANTHER" id="PTHR44757">
    <property type="entry name" value="DIGUANYLATE CYCLASE DGCP"/>
    <property type="match status" value="1"/>
</dbReference>
<evidence type="ECO:0000259" key="3">
    <source>
        <dbReference type="PROSITE" id="PS50113"/>
    </source>
</evidence>
<dbReference type="SMART" id="SM00267">
    <property type="entry name" value="GGDEF"/>
    <property type="match status" value="1"/>
</dbReference>
<dbReference type="OrthoDB" id="5620448at2"/>
<sequence>MDEAALLKKLPGITYQLQYDAQGKARFTFLCGPVQSLLGLEAEALKENATAFFAAIPASDRETLLQDAILDARQGRDGYHPFRYTRPDGRVLRLDAHHSAEELGEGRWQWTGYLVEGNYRHTLEDALAASEQRFETLVKNASDIIFTIDGNGIIGYLSPNYEWLVGDAPEDTIHQSFVAVVHPNDAASCNAYIQSILSGSPAARDIEFRVRHSDEKWHWYTCRASKIAGHNIQPDYLLGIAREITEQRQQREKLARMAREDMLTSLPNRAYFEELFEQTLALSAQQQKALAVLFIDLDHFKAVNDTHGHSIGDQLLIHAARRIKSCLRDADVACRAGGDEFVVLTNNFADSSMARQIAACIAERIRQELAQPFSVEQLQLTISASIGIAIFPEHADSASDLLRRADQAMYAAKLKGRNRVLISDPEVLNSDKR</sequence>
<dbReference type="Pfam" id="PF00990">
    <property type="entry name" value="GGDEF"/>
    <property type="match status" value="1"/>
</dbReference>
<evidence type="ECO:0000313" key="6">
    <source>
        <dbReference type="Proteomes" id="UP000288259"/>
    </source>
</evidence>
<keyword evidence="6" id="KW-1185">Reference proteome</keyword>
<reference evidence="6" key="1">
    <citation type="journal article" date="2018" name="Front. Microbiol.">
        <title>Genome-Based Analysis Reveals the Taxonomy and Diversity of the Family Idiomarinaceae.</title>
        <authorList>
            <person name="Liu Y."/>
            <person name="Lai Q."/>
            <person name="Shao Z."/>
        </authorList>
    </citation>
    <scope>NUCLEOTIDE SEQUENCE [LARGE SCALE GENOMIC DNA]</scope>
    <source>
        <strain evidence="6">CVS-6</strain>
    </source>
</reference>
<dbReference type="AlphaFoldDB" id="A0A432YQG5"/>
<dbReference type="PROSITE" id="PS50887">
    <property type="entry name" value="GGDEF"/>
    <property type="match status" value="1"/>
</dbReference>
<dbReference type="FunFam" id="3.30.70.270:FF:000001">
    <property type="entry name" value="Diguanylate cyclase domain protein"/>
    <property type="match status" value="1"/>
</dbReference>
<name>A0A432YQG5_9GAMM</name>
<dbReference type="SUPFAM" id="SSF55785">
    <property type="entry name" value="PYP-like sensor domain (PAS domain)"/>
    <property type="match status" value="1"/>
</dbReference>
<evidence type="ECO:0000313" key="5">
    <source>
        <dbReference type="EMBL" id="RUO63615.1"/>
    </source>
</evidence>
<dbReference type="PANTHER" id="PTHR44757:SF2">
    <property type="entry name" value="BIOFILM ARCHITECTURE MAINTENANCE PROTEIN MBAA"/>
    <property type="match status" value="1"/>
</dbReference>
<dbReference type="InterPro" id="IPR029787">
    <property type="entry name" value="Nucleotide_cyclase"/>
</dbReference>
<feature type="domain" description="PAC" evidence="3">
    <location>
        <begin position="204"/>
        <end position="256"/>
    </location>
</feature>
<evidence type="ECO:0000259" key="4">
    <source>
        <dbReference type="PROSITE" id="PS50887"/>
    </source>
</evidence>
<comment type="caution">
    <text evidence="5">The sequence shown here is derived from an EMBL/GenBank/DDBJ whole genome shotgun (WGS) entry which is preliminary data.</text>
</comment>
<dbReference type="InterPro" id="IPR035965">
    <property type="entry name" value="PAS-like_dom_sf"/>
</dbReference>
<dbReference type="InterPro" id="IPR000160">
    <property type="entry name" value="GGDEF_dom"/>
</dbReference>
<dbReference type="InterPro" id="IPR013655">
    <property type="entry name" value="PAS_fold_3"/>
</dbReference>
<dbReference type="PROSITE" id="PS50112">
    <property type="entry name" value="PAS"/>
    <property type="match status" value="1"/>
</dbReference>
<organism evidence="5 6">
    <name type="scientific">Pseudidiomarina insulisalsae</name>
    <dbReference type="NCBI Taxonomy" id="575789"/>
    <lineage>
        <taxon>Bacteria</taxon>
        <taxon>Pseudomonadati</taxon>
        <taxon>Pseudomonadota</taxon>
        <taxon>Gammaproteobacteria</taxon>
        <taxon>Alteromonadales</taxon>
        <taxon>Idiomarinaceae</taxon>
        <taxon>Pseudidiomarina</taxon>
    </lineage>
</organism>
<dbReference type="SUPFAM" id="SSF55073">
    <property type="entry name" value="Nucleotide cyclase"/>
    <property type="match status" value="1"/>
</dbReference>
<protein>
    <recommendedName>
        <fullName evidence="7">Sensor domain-containing diguanylate cyclase</fullName>
    </recommendedName>
</protein>
<evidence type="ECO:0008006" key="7">
    <source>
        <dbReference type="Google" id="ProtNLM"/>
    </source>
</evidence>
<evidence type="ECO:0000259" key="2">
    <source>
        <dbReference type="PROSITE" id="PS50112"/>
    </source>
</evidence>
<dbReference type="CDD" id="cd01949">
    <property type="entry name" value="GGDEF"/>
    <property type="match status" value="1"/>
</dbReference>
<dbReference type="NCBIfam" id="TIGR00229">
    <property type="entry name" value="sensory_box"/>
    <property type="match status" value="1"/>
</dbReference>
<dbReference type="Gene3D" id="3.30.70.270">
    <property type="match status" value="1"/>
</dbReference>
<dbReference type="InterPro" id="IPR043128">
    <property type="entry name" value="Rev_trsase/Diguanyl_cyclase"/>
</dbReference>
<comment type="cofactor">
    <cofactor evidence="1">
        <name>Mg(2+)</name>
        <dbReference type="ChEBI" id="CHEBI:18420"/>
    </cofactor>
</comment>
<dbReference type="InterPro" id="IPR000014">
    <property type="entry name" value="PAS"/>
</dbReference>